<dbReference type="PANTHER" id="PTHR42951:SF4">
    <property type="entry name" value="ACYL-COENZYME A THIOESTERASE MBLAC2"/>
    <property type="match status" value="1"/>
</dbReference>
<protein>
    <recommendedName>
        <fullName evidence="6">beta-lactamase</fullName>
        <ecNumber evidence="6">3.5.2.6</ecNumber>
    </recommendedName>
</protein>
<dbReference type="PROSITE" id="PS00743">
    <property type="entry name" value="BETA_LACTAMASE_B_1"/>
    <property type="match status" value="1"/>
</dbReference>
<dbReference type="SUPFAM" id="SSF56281">
    <property type="entry name" value="Metallo-hydrolase/oxidoreductase"/>
    <property type="match status" value="1"/>
</dbReference>
<sequence>MNTAQKLAAIALALLIPGETLAHGHDRFAKVEIVAQELKPGIYMLTGSGGNIGVSAGEDGVLIIDDQFAPLAEKIQAALNKLAPNQKIAKPKFIINTHYHGDHVGGNTHFGKDGTIMAHDNVYRRLSTDGKTSAGALPVVTWDEGINLYFNDDKLRVMHMGTGHTDGDSVVYWDSGNVVHMGDLFFNGMFPYVDLNAGGSVQSYLDSVNQVIAAVDDDTQIIPGHGPLASKADLKAFADMIAASIEWADAQKAAGKTLEQMKAEGMPAEFEPWNWRFITEEKWIDTLGR</sequence>
<reference evidence="15 16" key="1">
    <citation type="submission" date="2022-01" db="EMBL/GenBank/DDBJ databases">
        <title>Whole genome-based taxonomy of the Shewanellaceae.</title>
        <authorList>
            <person name="Martin-Rodriguez A.J."/>
        </authorList>
    </citation>
    <scope>NUCLEOTIDE SEQUENCE [LARGE SCALE GENOMIC DNA]</scope>
    <source>
        <strain evidence="15 16">DSM 21332</strain>
    </source>
</reference>
<evidence type="ECO:0000256" key="2">
    <source>
        <dbReference type="ARBA" id="ARBA00001947"/>
    </source>
</evidence>
<evidence type="ECO:0000256" key="6">
    <source>
        <dbReference type="ARBA" id="ARBA00012865"/>
    </source>
</evidence>
<evidence type="ECO:0000256" key="7">
    <source>
        <dbReference type="ARBA" id="ARBA00022723"/>
    </source>
</evidence>
<dbReference type="CDD" id="cd16282">
    <property type="entry name" value="metallo-hydrolase-like_MBL-fold"/>
    <property type="match status" value="1"/>
</dbReference>
<evidence type="ECO:0000256" key="10">
    <source>
        <dbReference type="ARBA" id="ARBA00022801"/>
    </source>
</evidence>
<evidence type="ECO:0000313" key="15">
    <source>
        <dbReference type="EMBL" id="MCL2916509.1"/>
    </source>
</evidence>
<evidence type="ECO:0000256" key="9">
    <source>
        <dbReference type="ARBA" id="ARBA00022764"/>
    </source>
</evidence>
<keyword evidence="7" id="KW-0479">Metal-binding</keyword>
<keyword evidence="10" id="KW-0378">Hydrolase</keyword>
<keyword evidence="9" id="KW-0574">Periplasm</keyword>
<feature type="domain" description="Metallo-beta-lactamase" evidence="14">
    <location>
        <begin position="49"/>
        <end position="225"/>
    </location>
</feature>
<dbReference type="Gene3D" id="3.60.15.10">
    <property type="entry name" value="Ribonuclease Z/Hydroxyacylglutathione hydrolase-like"/>
    <property type="match status" value="1"/>
</dbReference>
<comment type="subcellular location">
    <subcellularLocation>
        <location evidence="3">Periplasm</location>
    </subcellularLocation>
</comment>
<feature type="chain" id="PRO_5047293045" description="beta-lactamase" evidence="13">
    <location>
        <begin position="23"/>
        <end position="289"/>
    </location>
</feature>
<accession>A0ABT0NDG3</accession>
<gene>
    <name evidence="15" type="ORF">L2725_22485</name>
</gene>
<dbReference type="InterPro" id="IPR001279">
    <property type="entry name" value="Metallo-B-lactamas"/>
</dbReference>
<evidence type="ECO:0000256" key="1">
    <source>
        <dbReference type="ARBA" id="ARBA00001526"/>
    </source>
</evidence>
<evidence type="ECO:0000256" key="11">
    <source>
        <dbReference type="ARBA" id="ARBA00022833"/>
    </source>
</evidence>
<feature type="signal peptide" evidence="13">
    <location>
        <begin position="1"/>
        <end position="22"/>
    </location>
</feature>
<dbReference type="EC" id="3.5.2.6" evidence="6"/>
<comment type="catalytic activity">
    <reaction evidence="1">
        <text>a beta-lactam + H2O = a substituted beta-amino acid</text>
        <dbReference type="Rhea" id="RHEA:20401"/>
        <dbReference type="ChEBI" id="CHEBI:15377"/>
        <dbReference type="ChEBI" id="CHEBI:35627"/>
        <dbReference type="ChEBI" id="CHEBI:140347"/>
        <dbReference type="EC" id="3.5.2.6"/>
    </reaction>
</comment>
<keyword evidence="11" id="KW-0862">Zinc</keyword>
<evidence type="ECO:0000259" key="14">
    <source>
        <dbReference type="SMART" id="SM00849"/>
    </source>
</evidence>
<evidence type="ECO:0000256" key="3">
    <source>
        <dbReference type="ARBA" id="ARBA00004418"/>
    </source>
</evidence>
<keyword evidence="8 13" id="KW-0732">Signal</keyword>
<name>A0ABT0NDG3_9GAMM</name>
<dbReference type="InterPro" id="IPR036866">
    <property type="entry name" value="RibonucZ/Hydroxyglut_hydro"/>
</dbReference>
<evidence type="ECO:0000256" key="13">
    <source>
        <dbReference type="SAM" id="SignalP"/>
    </source>
</evidence>
<dbReference type="SMART" id="SM00849">
    <property type="entry name" value="Lactamase_B"/>
    <property type="match status" value="1"/>
</dbReference>
<keyword evidence="16" id="KW-1185">Reference proteome</keyword>
<comment type="similarity">
    <text evidence="4">Belongs to the metallo-beta-lactamase superfamily. Class-B beta-lactamase family.</text>
</comment>
<dbReference type="PANTHER" id="PTHR42951">
    <property type="entry name" value="METALLO-BETA-LACTAMASE DOMAIN-CONTAINING"/>
    <property type="match status" value="1"/>
</dbReference>
<evidence type="ECO:0000256" key="12">
    <source>
        <dbReference type="ARBA" id="ARBA00023251"/>
    </source>
</evidence>
<dbReference type="Proteomes" id="UP001202831">
    <property type="component" value="Unassembled WGS sequence"/>
</dbReference>
<dbReference type="InterPro" id="IPR050855">
    <property type="entry name" value="NDM-1-like"/>
</dbReference>
<organism evidence="15 16">
    <name type="scientific">Shewanella corallii</name>
    <dbReference type="NCBI Taxonomy" id="560080"/>
    <lineage>
        <taxon>Bacteria</taxon>
        <taxon>Pseudomonadati</taxon>
        <taxon>Pseudomonadota</taxon>
        <taxon>Gammaproteobacteria</taxon>
        <taxon>Alteromonadales</taxon>
        <taxon>Shewanellaceae</taxon>
        <taxon>Shewanella</taxon>
    </lineage>
</organism>
<comment type="subunit">
    <text evidence="5">Monomer.</text>
</comment>
<dbReference type="InterPro" id="IPR001018">
    <property type="entry name" value="Beta-lactamase_class-B_CS"/>
</dbReference>
<evidence type="ECO:0000256" key="5">
    <source>
        <dbReference type="ARBA" id="ARBA00011245"/>
    </source>
</evidence>
<evidence type="ECO:0000313" key="16">
    <source>
        <dbReference type="Proteomes" id="UP001202831"/>
    </source>
</evidence>
<evidence type="ECO:0000256" key="8">
    <source>
        <dbReference type="ARBA" id="ARBA00022729"/>
    </source>
</evidence>
<dbReference type="EMBL" id="JAKIKT010000016">
    <property type="protein sequence ID" value="MCL2916509.1"/>
    <property type="molecule type" value="Genomic_DNA"/>
</dbReference>
<comment type="caution">
    <text evidence="15">The sequence shown here is derived from an EMBL/GenBank/DDBJ whole genome shotgun (WGS) entry which is preliminary data.</text>
</comment>
<comment type="cofactor">
    <cofactor evidence="2">
        <name>Zn(2+)</name>
        <dbReference type="ChEBI" id="CHEBI:29105"/>
    </cofactor>
</comment>
<dbReference type="RefSeq" id="WP_249251044.1">
    <property type="nucleotide sequence ID" value="NZ_JAKIKT010000016.1"/>
</dbReference>
<keyword evidence="12" id="KW-0046">Antibiotic resistance</keyword>
<proteinExistence type="inferred from homology"/>
<dbReference type="Pfam" id="PF00753">
    <property type="entry name" value="Lactamase_B"/>
    <property type="match status" value="1"/>
</dbReference>
<evidence type="ECO:0000256" key="4">
    <source>
        <dbReference type="ARBA" id="ARBA00005250"/>
    </source>
</evidence>